<keyword evidence="3" id="KW-1185">Reference proteome</keyword>
<protein>
    <recommendedName>
        <fullName evidence="1">BioF2-like acetyltransferase domain-containing protein</fullName>
    </recommendedName>
</protein>
<dbReference type="Proteomes" id="UP000248795">
    <property type="component" value="Unassembled WGS sequence"/>
</dbReference>
<dbReference type="InterPro" id="IPR016181">
    <property type="entry name" value="Acyl_CoA_acyltransferase"/>
</dbReference>
<dbReference type="Gene3D" id="3.40.630.30">
    <property type="match status" value="1"/>
</dbReference>
<evidence type="ECO:0000259" key="1">
    <source>
        <dbReference type="Pfam" id="PF13480"/>
    </source>
</evidence>
<dbReference type="EMBL" id="QKVK01000001">
    <property type="protein sequence ID" value="PZF78797.1"/>
    <property type="molecule type" value="Genomic_DNA"/>
</dbReference>
<dbReference type="InterPro" id="IPR038740">
    <property type="entry name" value="BioF2-like_GNAT_dom"/>
</dbReference>
<comment type="caution">
    <text evidence="2">The sequence shown here is derived from an EMBL/GenBank/DDBJ whole genome shotgun (WGS) entry which is preliminary data.</text>
</comment>
<dbReference type="AlphaFoldDB" id="A0A2W2BSZ1"/>
<dbReference type="SUPFAM" id="SSF55729">
    <property type="entry name" value="Acyl-CoA N-acyltransferases (Nat)"/>
    <property type="match status" value="1"/>
</dbReference>
<name>A0A2W2BSZ1_9HYPH</name>
<gene>
    <name evidence="2" type="ORF">DK847_03095</name>
</gene>
<reference evidence="3" key="1">
    <citation type="submission" date="2018-06" db="EMBL/GenBank/DDBJ databases">
        <title>Aestuariibacter litoralis strain KCTC 52945T.</title>
        <authorList>
            <person name="Li X."/>
            <person name="Salam N."/>
            <person name="Li J.-L."/>
            <person name="Chen Y.-M."/>
            <person name="Yang Z.-W."/>
            <person name="Zhang L.-Y."/>
            <person name="Han M.-X."/>
            <person name="Xiao M."/>
            <person name="Li W.-J."/>
        </authorList>
    </citation>
    <scope>NUCLEOTIDE SEQUENCE [LARGE SCALE GENOMIC DNA]</scope>
    <source>
        <strain evidence="3">KCTC 52945</strain>
    </source>
</reference>
<accession>A0A2W2BSZ1</accession>
<evidence type="ECO:0000313" key="3">
    <source>
        <dbReference type="Proteomes" id="UP000248795"/>
    </source>
</evidence>
<organism evidence="2 3">
    <name type="scientific">Aestuariivirga litoralis</name>
    <dbReference type="NCBI Taxonomy" id="2650924"/>
    <lineage>
        <taxon>Bacteria</taxon>
        <taxon>Pseudomonadati</taxon>
        <taxon>Pseudomonadota</taxon>
        <taxon>Alphaproteobacteria</taxon>
        <taxon>Hyphomicrobiales</taxon>
        <taxon>Aestuariivirgaceae</taxon>
        <taxon>Aestuariivirga</taxon>
    </lineage>
</organism>
<sequence>MTASTGMTFQAARITPGEARDVWSASTEASAFTCPANLELIAAEVDWWGVRRGNRLIAAWPLIRQQRGGDIGPPPFTYYVGPLFLSDIRVNMCSARAWNAYTGSFRAMVEAVTGAHASFSFSLPLGLMDVRVLSWWNFDHPGEKGFEITPRYSARIDLARHPDEASLLKGMSGDRRRAIAQWSMSPPAESGRVPVERIIELHDQTLRRTGGQITPGRHVALRRMIALAQSGAGTITGYHPDGSEAAEAAVIVVDGAGTANNIFSSTSDAHARSGLSSWVTWQAIRRAHARGLRWFDMNGANSPNRAANKHSYGAGAELYFDCRFSRNP</sequence>
<dbReference type="Pfam" id="PF13480">
    <property type="entry name" value="Acetyltransf_6"/>
    <property type="match status" value="1"/>
</dbReference>
<evidence type="ECO:0000313" key="2">
    <source>
        <dbReference type="EMBL" id="PZF78797.1"/>
    </source>
</evidence>
<feature type="domain" description="BioF2-like acetyltransferase" evidence="1">
    <location>
        <begin position="195"/>
        <end position="302"/>
    </location>
</feature>
<proteinExistence type="predicted"/>